<accession>A0ACC3SJR4</accession>
<evidence type="ECO:0000313" key="2">
    <source>
        <dbReference type="Proteomes" id="UP001320706"/>
    </source>
</evidence>
<name>A0ACC3SJR4_9PEZI</name>
<dbReference type="EMBL" id="JAMKPW020000010">
    <property type="protein sequence ID" value="KAK8214866.1"/>
    <property type="molecule type" value="Genomic_DNA"/>
</dbReference>
<proteinExistence type="predicted"/>
<sequence>MYISSRMLWLGTAIILQSFDSPSRSFSSDPRSSFPTKASISHATARYLPVAIPLLQVWSSLCSRHVASAEKVERSGLLRRNVTVNHILTFRPLSPPRAAENEPPMFVTSASSLAGSALGLTDAIPGSLSPSSLPPYTPSIFLEASMMSPLVVRPGDRVRLNLKLAIPQELLESVGELWLTSLSIRFSTTCTARVGLISKQKQTYTAICSTAGNLPIDTKHGNGRLMLPPALWESYRYPMALASFRTLRLDKPWGRPPNRSVPSVGSGTGAIR</sequence>
<organism evidence="1 2">
    <name type="scientific">Zalaria obscura</name>
    <dbReference type="NCBI Taxonomy" id="2024903"/>
    <lineage>
        <taxon>Eukaryota</taxon>
        <taxon>Fungi</taxon>
        <taxon>Dikarya</taxon>
        <taxon>Ascomycota</taxon>
        <taxon>Pezizomycotina</taxon>
        <taxon>Dothideomycetes</taxon>
        <taxon>Dothideomycetidae</taxon>
        <taxon>Dothideales</taxon>
        <taxon>Zalariaceae</taxon>
        <taxon>Zalaria</taxon>
    </lineage>
</organism>
<comment type="caution">
    <text evidence="1">The sequence shown here is derived from an EMBL/GenBank/DDBJ whole genome shotgun (WGS) entry which is preliminary data.</text>
</comment>
<gene>
    <name evidence="1" type="ORF">M8818_002449</name>
</gene>
<reference evidence="1" key="1">
    <citation type="submission" date="2024-02" db="EMBL/GenBank/DDBJ databases">
        <title>Metagenome Assembled Genome of Zalaria obscura JY119.</title>
        <authorList>
            <person name="Vighnesh L."/>
            <person name="Jagadeeshwari U."/>
            <person name="Venkata Ramana C."/>
            <person name="Sasikala C."/>
        </authorList>
    </citation>
    <scope>NUCLEOTIDE SEQUENCE</scope>
    <source>
        <strain evidence="1">JY119</strain>
    </source>
</reference>
<evidence type="ECO:0000313" key="1">
    <source>
        <dbReference type="EMBL" id="KAK8214866.1"/>
    </source>
</evidence>
<dbReference type="Proteomes" id="UP001320706">
    <property type="component" value="Unassembled WGS sequence"/>
</dbReference>
<keyword evidence="2" id="KW-1185">Reference proteome</keyword>
<protein>
    <submittedName>
        <fullName evidence="1">Uncharacterized protein</fullName>
    </submittedName>
</protein>